<dbReference type="EMBL" id="JBEPLM010000007">
    <property type="protein sequence ID" value="MET3594694.1"/>
    <property type="molecule type" value="Genomic_DNA"/>
</dbReference>
<feature type="region of interest" description="Disordered" evidence="1">
    <location>
        <begin position="1"/>
        <end position="51"/>
    </location>
</feature>
<feature type="compositionally biased region" description="Basic and acidic residues" evidence="1">
    <location>
        <begin position="7"/>
        <end position="43"/>
    </location>
</feature>
<organism evidence="2 3">
    <name type="scientific">Mesorhizobium shonense</name>
    <dbReference type="NCBI Taxonomy" id="1209948"/>
    <lineage>
        <taxon>Bacteria</taxon>
        <taxon>Pseudomonadati</taxon>
        <taxon>Pseudomonadota</taxon>
        <taxon>Alphaproteobacteria</taxon>
        <taxon>Hyphomicrobiales</taxon>
        <taxon>Phyllobacteriaceae</taxon>
        <taxon>Mesorhizobium</taxon>
    </lineage>
</organism>
<accession>A0ABV2HVR4</accession>
<dbReference type="Proteomes" id="UP001549036">
    <property type="component" value="Unassembled WGS sequence"/>
</dbReference>
<sequence>MAMKPNYRYERSQRDRAKAAKKEAKLAGKAAKEKPSSVEKKEAQMPAADES</sequence>
<comment type="caution">
    <text evidence="2">The sequence shown here is derived from an EMBL/GenBank/DDBJ whole genome shotgun (WGS) entry which is preliminary data.</text>
</comment>
<proteinExistence type="predicted"/>
<evidence type="ECO:0000313" key="3">
    <source>
        <dbReference type="Proteomes" id="UP001549036"/>
    </source>
</evidence>
<evidence type="ECO:0008006" key="4">
    <source>
        <dbReference type="Google" id="ProtNLM"/>
    </source>
</evidence>
<reference evidence="2 3" key="1">
    <citation type="submission" date="2024-06" db="EMBL/GenBank/DDBJ databases">
        <title>Genomic Encyclopedia of Type Strains, Phase IV (KMG-IV): sequencing the most valuable type-strain genomes for metagenomic binning, comparative biology and taxonomic classification.</title>
        <authorList>
            <person name="Goeker M."/>
        </authorList>
    </citation>
    <scope>NUCLEOTIDE SEQUENCE [LARGE SCALE GENOMIC DNA]</scope>
    <source>
        <strain evidence="2 3">DSM 29846</strain>
    </source>
</reference>
<evidence type="ECO:0000256" key="1">
    <source>
        <dbReference type="SAM" id="MobiDB-lite"/>
    </source>
</evidence>
<keyword evidence="3" id="KW-1185">Reference proteome</keyword>
<gene>
    <name evidence="2" type="ORF">ABID26_004102</name>
</gene>
<name>A0ABV2HVR4_9HYPH</name>
<evidence type="ECO:0000313" key="2">
    <source>
        <dbReference type="EMBL" id="MET3594694.1"/>
    </source>
</evidence>
<dbReference type="RefSeq" id="WP_189350210.1">
    <property type="nucleotide sequence ID" value="NZ_JBEPLM010000007.1"/>
</dbReference>
<protein>
    <recommendedName>
        <fullName evidence="4">Transcriptional regulator</fullName>
    </recommendedName>
</protein>